<keyword evidence="3" id="KW-0479">Metal-binding</keyword>
<dbReference type="InterPro" id="IPR004183">
    <property type="entry name" value="Xdiol_dOase_suB"/>
</dbReference>
<reference evidence="7 8" key="1">
    <citation type="submission" date="2020-04" db="EMBL/GenBank/DDBJ databases">
        <title>Usitatibacter rugosus gen. nov., sp. nov. and Usitatibacter palustris sp. nov., novel members of Usitatibacteraceae fam. nov. within the order Nitrosomonadales isolated from soil.</title>
        <authorList>
            <person name="Huber K.J."/>
            <person name="Neumann-Schaal M."/>
            <person name="Geppert A."/>
            <person name="Luckner M."/>
            <person name="Wanner G."/>
            <person name="Overmann J."/>
        </authorList>
    </citation>
    <scope>NUCLEOTIDE SEQUENCE [LARGE SCALE GENOMIC DNA]</scope>
    <source>
        <strain evidence="7 8">Swamp67</strain>
    </source>
</reference>
<sequence>MPDRLPALFVSHGAPTLAADEGYFTHAWRAIADALPKPRAILVVSAHWDTDAPMVSSAHPPRTIHDFSGFPPELYEIHYPAPGAPHVAARVDALLRDANLEGRIDPQRGLDHGAWVPLLWMYPSADIPVTQLSVQSRRGAAHHLALGRALAPLRDEGVLVLGSGGVVHNLRELDWHRVAKEPFPWSVAFNEWVAARLAAGELDALADYRRRAPEPARAHPTEEHFVPLFAALGAGGLPASRIDLAYDLGSLGMDCYRFG</sequence>
<dbReference type="PANTHER" id="PTHR30096">
    <property type="entry name" value="4,5-DOPA DIOXYGENASE EXTRADIOL-LIKE PROTEIN"/>
    <property type="match status" value="1"/>
</dbReference>
<dbReference type="AlphaFoldDB" id="A0A6M4H5K6"/>
<dbReference type="SUPFAM" id="SSF53213">
    <property type="entry name" value="LigB-like"/>
    <property type="match status" value="1"/>
</dbReference>
<dbReference type="Gene3D" id="3.40.830.10">
    <property type="entry name" value="LigB-like"/>
    <property type="match status" value="1"/>
</dbReference>
<evidence type="ECO:0000259" key="6">
    <source>
        <dbReference type="Pfam" id="PF02900"/>
    </source>
</evidence>
<dbReference type="GO" id="GO:0008198">
    <property type="term" value="F:ferrous iron binding"/>
    <property type="evidence" value="ECO:0007669"/>
    <property type="project" value="InterPro"/>
</dbReference>
<dbReference type="KEGG" id="upl:DSM104440_00604"/>
<feature type="domain" description="Extradiol ring-cleavage dioxygenase class III enzyme subunit B" evidence="6">
    <location>
        <begin position="23"/>
        <end position="236"/>
    </location>
</feature>
<comment type="cofactor">
    <cofactor evidence="1">
        <name>Zn(2+)</name>
        <dbReference type="ChEBI" id="CHEBI:29105"/>
    </cofactor>
</comment>
<dbReference type="EC" id="1.13.11.29" evidence="7"/>
<proteinExistence type="inferred from homology"/>
<name>A0A6M4H5K6_9PROT</name>
<keyword evidence="4" id="KW-0862">Zinc</keyword>
<evidence type="ECO:0000256" key="5">
    <source>
        <dbReference type="ARBA" id="ARBA00023002"/>
    </source>
</evidence>
<dbReference type="GO" id="GO:0008270">
    <property type="term" value="F:zinc ion binding"/>
    <property type="evidence" value="ECO:0007669"/>
    <property type="project" value="InterPro"/>
</dbReference>
<dbReference type="PIRSF" id="PIRSF006157">
    <property type="entry name" value="Doxgns_DODA"/>
    <property type="match status" value="1"/>
</dbReference>
<evidence type="ECO:0000256" key="1">
    <source>
        <dbReference type="ARBA" id="ARBA00001947"/>
    </source>
</evidence>
<evidence type="ECO:0000313" key="7">
    <source>
        <dbReference type="EMBL" id="QJR13814.1"/>
    </source>
</evidence>
<dbReference type="PANTHER" id="PTHR30096:SF0">
    <property type="entry name" value="4,5-DOPA DIOXYGENASE EXTRADIOL-LIKE PROTEIN"/>
    <property type="match status" value="1"/>
</dbReference>
<dbReference type="InParanoid" id="A0A6M4H5K6"/>
<dbReference type="GO" id="GO:0050297">
    <property type="term" value="F:stizolobate synthase activity"/>
    <property type="evidence" value="ECO:0007669"/>
    <property type="project" value="UniProtKB-EC"/>
</dbReference>
<keyword evidence="7" id="KW-0223">Dioxygenase</keyword>
<evidence type="ECO:0000256" key="3">
    <source>
        <dbReference type="ARBA" id="ARBA00022723"/>
    </source>
</evidence>
<dbReference type="Proteomes" id="UP000503096">
    <property type="component" value="Chromosome"/>
</dbReference>
<evidence type="ECO:0000256" key="4">
    <source>
        <dbReference type="ARBA" id="ARBA00022833"/>
    </source>
</evidence>
<evidence type="ECO:0000256" key="2">
    <source>
        <dbReference type="ARBA" id="ARBA00007581"/>
    </source>
</evidence>
<dbReference type="EMBL" id="CP053073">
    <property type="protein sequence ID" value="QJR13814.1"/>
    <property type="molecule type" value="Genomic_DNA"/>
</dbReference>
<dbReference type="NCBIfam" id="NF007914">
    <property type="entry name" value="PRK10628.1"/>
    <property type="match status" value="1"/>
</dbReference>
<keyword evidence="8" id="KW-1185">Reference proteome</keyword>
<dbReference type="InterPro" id="IPR014436">
    <property type="entry name" value="Extradiol_dOase_DODA"/>
</dbReference>
<dbReference type="RefSeq" id="WP_171160554.1">
    <property type="nucleotide sequence ID" value="NZ_CP053073.1"/>
</dbReference>
<comment type="similarity">
    <text evidence="2">Belongs to the DODA-type extradiol aromatic ring-opening dioxygenase family.</text>
</comment>
<accession>A0A6M4H5K6</accession>
<dbReference type="FunCoup" id="A0A6M4H5K6">
    <property type="interactions" value="223"/>
</dbReference>
<gene>
    <name evidence="7" type="primary">ygiD</name>
    <name evidence="7" type="ORF">DSM104440_00604</name>
</gene>
<dbReference type="Pfam" id="PF02900">
    <property type="entry name" value="LigB"/>
    <property type="match status" value="1"/>
</dbReference>
<protein>
    <submittedName>
        <fullName evidence="7">4,5-DOPA dioxygenase extradiol</fullName>
        <ecNumber evidence="7">1.13.11.29</ecNumber>
    </submittedName>
</protein>
<keyword evidence="5 7" id="KW-0560">Oxidoreductase</keyword>
<dbReference type="CDD" id="cd07363">
    <property type="entry name" value="45_DOPA_Dioxygenase"/>
    <property type="match status" value="1"/>
</dbReference>
<organism evidence="7 8">
    <name type="scientific">Usitatibacter palustris</name>
    <dbReference type="NCBI Taxonomy" id="2732487"/>
    <lineage>
        <taxon>Bacteria</taxon>
        <taxon>Pseudomonadati</taxon>
        <taxon>Pseudomonadota</taxon>
        <taxon>Betaproteobacteria</taxon>
        <taxon>Nitrosomonadales</taxon>
        <taxon>Usitatibacteraceae</taxon>
        <taxon>Usitatibacter</taxon>
    </lineage>
</organism>
<evidence type="ECO:0000313" key="8">
    <source>
        <dbReference type="Proteomes" id="UP000503096"/>
    </source>
</evidence>